<evidence type="ECO:0000256" key="4">
    <source>
        <dbReference type="ARBA" id="ARBA00022844"/>
    </source>
</evidence>
<keyword evidence="4" id="KW-0946">Virion</keyword>
<dbReference type="Proteomes" id="UP001161445">
    <property type="component" value="Segment"/>
</dbReference>
<evidence type="ECO:0000256" key="1">
    <source>
        <dbReference type="ARBA" id="ARBA00004328"/>
    </source>
</evidence>
<dbReference type="GO" id="GO:0039615">
    <property type="term" value="C:T=1 icosahedral viral capsid"/>
    <property type="evidence" value="ECO:0007669"/>
    <property type="project" value="UniProtKB-KW"/>
</dbReference>
<dbReference type="SUPFAM" id="SSF88645">
    <property type="entry name" value="ssDNA viruses"/>
    <property type="match status" value="1"/>
</dbReference>
<dbReference type="Pfam" id="PF02336">
    <property type="entry name" value="Denso_VP4"/>
    <property type="match status" value="1"/>
</dbReference>
<evidence type="ECO:0000256" key="3">
    <source>
        <dbReference type="ARBA" id="ARBA00022561"/>
    </source>
</evidence>
<evidence type="ECO:0000256" key="5">
    <source>
        <dbReference type="SAM" id="MobiDB-lite"/>
    </source>
</evidence>
<feature type="region of interest" description="Disordered" evidence="5">
    <location>
        <begin position="1"/>
        <end position="28"/>
    </location>
</feature>
<reference evidence="7 8" key="1">
    <citation type="journal article" date="2017" name="Ecol. Evol.">
        <title>Viral gut metagenomics of sympatric wild and domestic canids, and monitoring of viruses: Insights from an endangered wolf population.</title>
        <authorList>
            <person name="Conceicao-Neto N."/>
            <person name="Godinho R."/>
            <person name="Alvares F."/>
            <person name="Yinda C.K."/>
            <person name="Deboutte W."/>
            <person name="Zeller M."/>
            <person name="Laenen L."/>
            <person name="Heylen E."/>
            <person name="Roque S."/>
            <person name="Petrucci-Fonseca F."/>
            <person name="Santos N."/>
            <person name="Van Ranst M."/>
            <person name="Mesquita J.R."/>
            <person name="Matthijnssens J."/>
        </authorList>
    </citation>
    <scope>NUCLEOTIDE SEQUENCE [LARGE SCALE GENOMIC DNA]</scope>
    <source>
        <strain evidence="7">South Douro</strain>
    </source>
</reference>
<evidence type="ECO:0000313" key="8">
    <source>
        <dbReference type="Proteomes" id="UP001161445"/>
    </source>
</evidence>
<comment type="subcellular location">
    <subcellularLocation>
        <location evidence="1">Virion</location>
    </subcellularLocation>
</comment>
<feature type="domain" description="Phospholipase A2-like" evidence="6">
    <location>
        <begin position="2"/>
        <end position="45"/>
    </location>
</feature>
<dbReference type="InterPro" id="IPR016184">
    <property type="entry name" value="Capsid/spike_ssDNA_virus"/>
</dbReference>
<dbReference type="EMBL" id="KY214444">
    <property type="protein sequence ID" value="ASM93488.1"/>
    <property type="molecule type" value="Genomic_DNA"/>
</dbReference>
<dbReference type="KEGG" id="vg:80541141"/>
<dbReference type="GO" id="GO:0005198">
    <property type="term" value="F:structural molecule activity"/>
    <property type="evidence" value="ECO:0007669"/>
    <property type="project" value="InterPro"/>
</dbReference>
<dbReference type="Pfam" id="PF08398">
    <property type="entry name" value="Phospholip_A2_4"/>
    <property type="match status" value="1"/>
</dbReference>
<dbReference type="GeneID" id="80541141"/>
<evidence type="ECO:0000313" key="7">
    <source>
        <dbReference type="EMBL" id="ASM93488.1"/>
    </source>
</evidence>
<name>A0A221LEC4_9VIRU</name>
<sequence length="563" mass="62265">MSFHLPGHNYLGPGSKLDGNKAPVDEDDEIAYVHDRSYEQSASADDIRKADREALYSFGQSALRGNFHSAIGFVGIGAKYLSESVVGVQYPRMPPSKRKKEDTSDNESPQTDIEEASMEISSSSEGERVGIREPQTGGSTPGGTGSSVVATIICNPQIDTIRHKYRKTFQVYTGGFQYSKNGPDVLPHTLQPILSKNVYVWITPMACVDPNALFWYMDRSQWSQLPPWTFAKTARIKIIPVGIRLPFGTNDPASTYANSQTLVQCVSSVGINNQHNCCYAPYTFDTSDSTKVSGMQESYDFEALLYGSDDSIPCCMGVPRHLNNYLSLITDTNTKYAPNGLSIYCVQNVLDCKGVPIINYKYDFKNGLLFYPNTNFSVLQRSVLNTEIPNGLETNSFGTIKNDSSHAQQSARLYSTWANNTETNNMPAFDYTSPIDKSPYMVNQMGQTQTPDAPPLVTFGCMPVQSNPVNASAPTFSPACIIWQIETELEVEIPTNFINAGIQKTWIKHFDPMWARNELTGTSVAMTSSALFISNRAVKSTDVYNSDIIGPTDTSRIKRALFK</sequence>
<keyword evidence="2" id="KW-1140">T=1 icosahedral capsid protein</keyword>
<proteinExistence type="predicted"/>
<dbReference type="InterPro" id="IPR013607">
    <property type="entry name" value="Phospholipase_A2-like"/>
</dbReference>
<evidence type="ECO:0000256" key="2">
    <source>
        <dbReference type="ARBA" id="ARBA00022431"/>
    </source>
</evidence>
<protein>
    <submittedName>
        <fullName evidence="7">VP1</fullName>
    </submittedName>
</protein>
<feature type="region of interest" description="Disordered" evidence="5">
    <location>
        <begin position="91"/>
        <end position="145"/>
    </location>
</feature>
<keyword evidence="8" id="KW-1185">Reference proteome</keyword>
<keyword evidence="3" id="KW-0167">Capsid protein</keyword>
<accession>A0A221LEC4</accession>
<evidence type="ECO:0000259" key="6">
    <source>
        <dbReference type="Pfam" id="PF08398"/>
    </source>
</evidence>
<dbReference type="RefSeq" id="YP_010802393.1">
    <property type="nucleotide sequence ID" value="NC_076999.1"/>
</dbReference>
<dbReference type="InterPro" id="IPR003433">
    <property type="entry name" value="Capsid_VP4_densovirus"/>
</dbReference>
<organism evidence="7 8">
    <name type="scientific">Lupine feces-associated densovirus 2</name>
    <dbReference type="NCBI Taxonomy" id="2017716"/>
    <lineage>
        <taxon>Viruses</taxon>
        <taxon>Monodnaviria</taxon>
        <taxon>Shotokuvirae</taxon>
        <taxon>Cossaviricota</taxon>
        <taxon>Quintoviricetes</taxon>
        <taxon>Piccovirales</taxon>
        <taxon>Parvoviridae</taxon>
        <taxon>Densovirinae</taxon>
        <taxon>Tetuambidensovirus</taxon>
        <taxon>Tetuambidensovirus incertum2</taxon>
    </lineage>
</organism>